<reference evidence="4" key="1">
    <citation type="submission" date="2016-11" db="EMBL/GenBank/DDBJ databases">
        <authorList>
            <person name="Varghese N."/>
            <person name="Submissions S."/>
        </authorList>
    </citation>
    <scope>NUCLEOTIDE SEQUENCE [LARGE SCALE GENOMIC DNA]</scope>
    <source>
        <strain evidence="4">DX253</strain>
    </source>
</reference>
<dbReference type="Proteomes" id="UP000184203">
    <property type="component" value="Unassembled WGS sequence"/>
</dbReference>
<keyword evidence="2" id="KW-0812">Transmembrane</keyword>
<feature type="region of interest" description="Disordered" evidence="1">
    <location>
        <begin position="1"/>
        <end position="20"/>
    </location>
</feature>
<dbReference type="InterPro" id="IPR058341">
    <property type="entry name" value="DUF8028"/>
</dbReference>
<dbReference type="Pfam" id="PF26071">
    <property type="entry name" value="DUF8028"/>
    <property type="match status" value="1"/>
</dbReference>
<evidence type="ECO:0000256" key="2">
    <source>
        <dbReference type="SAM" id="Phobius"/>
    </source>
</evidence>
<feature type="transmembrane region" description="Helical" evidence="2">
    <location>
        <begin position="29"/>
        <end position="47"/>
    </location>
</feature>
<protein>
    <submittedName>
        <fullName evidence="3">Uncharacterized protein</fullName>
    </submittedName>
</protein>
<proteinExistence type="predicted"/>
<dbReference type="RefSeq" id="WP_232423738.1">
    <property type="nucleotide sequence ID" value="NZ_AEMG01000004.1"/>
</dbReference>
<dbReference type="EMBL" id="FRAN01000002">
    <property type="protein sequence ID" value="SHK50625.1"/>
    <property type="molecule type" value="Genomic_DNA"/>
</dbReference>
<organism evidence="3 4">
    <name type="scientific">Haladaptatus paucihalophilus DX253</name>
    <dbReference type="NCBI Taxonomy" id="797209"/>
    <lineage>
        <taxon>Archaea</taxon>
        <taxon>Methanobacteriati</taxon>
        <taxon>Methanobacteriota</taxon>
        <taxon>Stenosarchaea group</taxon>
        <taxon>Halobacteria</taxon>
        <taxon>Halobacteriales</taxon>
        <taxon>Haladaptataceae</taxon>
        <taxon>Haladaptatus</taxon>
    </lineage>
</organism>
<gene>
    <name evidence="3" type="ORF">SAMN05444342_1488</name>
</gene>
<name>A0A1M6T0X6_HALPU</name>
<accession>A0A1M6T0X6</accession>
<keyword evidence="2" id="KW-1133">Transmembrane helix</keyword>
<evidence type="ECO:0000256" key="1">
    <source>
        <dbReference type="SAM" id="MobiDB-lite"/>
    </source>
</evidence>
<keyword evidence="2" id="KW-0472">Membrane</keyword>
<dbReference type="AlphaFoldDB" id="A0A1M6T0X6"/>
<feature type="transmembrane region" description="Helical" evidence="2">
    <location>
        <begin position="53"/>
        <end position="73"/>
    </location>
</feature>
<keyword evidence="4" id="KW-1185">Reference proteome</keyword>
<sequence length="80" mass="9033">MSMITDSNDVDGDETHLSSPHSFVSSIRFIGFWAAVMLPFLYVPLLVNGLDTVGQQQTFFLLLLLNVVALVFGHRHRERD</sequence>
<evidence type="ECO:0000313" key="4">
    <source>
        <dbReference type="Proteomes" id="UP000184203"/>
    </source>
</evidence>
<evidence type="ECO:0000313" key="3">
    <source>
        <dbReference type="EMBL" id="SHK50625.1"/>
    </source>
</evidence>